<dbReference type="Pfam" id="PF00702">
    <property type="entry name" value="Hydrolase"/>
    <property type="match status" value="1"/>
</dbReference>
<dbReference type="PRINTS" id="PR00119">
    <property type="entry name" value="CATATPASE"/>
</dbReference>
<evidence type="ECO:0000256" key="9">
    <source>
        <dbReference type="ARBA" id="ARBA00023136"/>
    </source>
</evidence>
<evidence type="ECO:0000256" key="5">
    <source>
        <dbReference type="ARBA" id="ARBA00022741"/>
    </source>
</evidence>
<proteinExistence type="inferred from homology"/>
<dbReference type="SFLD" id="SFLDF00027">
    <property type="entry name" value="p-type_atpase"/>
    <property type="match status" value="1"/>
</dbReference>
<keyword evidence="6 10" id="KW-0067">ATP-binding</keyword>
<keyword evidence="5 10" id="KW-0547">Nucleotide-binding</keyword>
<feature type="transmembrane region" description="Helical" evidence="10">
    <location>
        <begin position="783"/>
        <end position="803"/>
    </location>
</feature>
<dbReference type="InterPro" id="IPR006121">
    <property type="entry name" value="HMA_dom"/>
</dbReference>
<comment type="subcellular location">
    <subcellularLocation>
        <location evidence="10">Cell membrane</location>
    </subcellularLocation>
    <subcellularLocation>
        <location evidence="1">Endomembrane system</location>
        <topology evidence="1">Multi-pass membrane protein</topology>
    </subcellularLocation>
</comment>
<dbReference type="InterPro" id="IPR036412">
    <property type="entry name" value="HAD-like_sf"/>
</dbReference>
<evidence type="ECO:0000259" key="11">
    <source>
        <dbReference type="PROSITE" id="PS50846"/>
    </source>
</evidence>
<dbReference type="Gene3D" id="3.40.1110.10">
    <property type="entry name" value="Calcium-transporting ATPase, cytoplasmic domain N"/>
    <property type="match status" value="1"/>
</dbReference>
<dbReference type="SUPFAM" id="SSF56784">
    <property type="entry name" value="HAD-like"/>
    <property type="match status" value="1"/>
</dbReference>
<dbReference type="InterPro" id="IPR027256">
    <property type="entry name" value="P-typ_ATPase_IB"/>
</dbReference>
<dbReference type="PANTHER" id="PTHR43520">
    <property type="entry name" value="ATP7, ISOFORM B"/>
    <property type="match status" value="1"/>
</dbReference>
<evidence type="ECO:0000313" key="13">
    <source>
        <dbReference type="Proteomes" id="UP001589858"/>
    </source>
</evidence>
<dbReference type="Pfam" id="PF00122">
    <property type="entry name" value="E1-E2_ATPase"/>
    <property type="match status" value="1"/>
</dbReference>
<accession>A0ABV6SBM6</accession>
<keyword evidence="9 10" id="KW-0472">Membrane</keyword>
<dbReference type="Pfam" id="PF00403">
    <property type="entry name" value="HMA"/>
    <property type="match status" value="2"/>
</dbReference>
<dbReference type="NCBIfam" id="TIGR01494">
    <property type="entry name" value="ATPase_P-type"/>
    <property type="match status" value="1"/>
</dbReference>
<reference evidence="12 13" key="1">
    <citation type="submission" date="2024-09" db="EMBL/GenBank/DDBJ databases">
        <authorList>
            <person name="Sun Q."/>
            <person name="Mori K."/>
        </authorList>
    </citation>
    <scope>NUCLEOTIDE SEQUENCE [LARGE SCALE GENOMIC DNA]</scope>
    <source>
        <strain evidence="12 13">CICC 11035S</strain>
    </source>
</reference>
<dbReference type="PROSITE" id="PS00154">
    <property type="entry name" value="ATPASE_E1_E2"/>
    <property type="match status" value="1"/>
</dbReference>
<feature type="transmembrane region" description="Helical" evidence="10">
    <location>
        <begin position="418"/>
        <end position="440"/>
    </location>
</feature>
<dbReference type="InterPro" id="IPR059000">
    <property type="entry name" value="ATPase_P-type_domA"/>
</dbReference>
<dbReference type="SFLD" id="SFLDG00002">
    <property type="entry name" value="C1.7:_P-type_atpase_like"/>
    <property type="match status" value="1"/>
</dbReference>
<dbReference type="SFLD" id="SFLDS00003">
    <property type="entry name" value="Haloacid_Dehalogenase"/>
    <property type="match status" value="1"/>
</dbReference>
<evidence type="ECO:0000256" key="10">
    <source>
        <dbReference type="RuleBase" id="RU362081"/>
    </source>
</evidence>
<dbReference type="InterPro" id="IPR001757">
    <property type="entry name" value="P_typ_ATPase"/>
</dbReference>
<evidence type="ECO:0000256" key="3">
    <source>
        <dbReference type="ARBA" id="ARBA00022692"/>
    </source>
</evidence>
<organism evidence="12 13">
    <name type="scientific">Novosphingobium clariflavum</name>
    <dbReference type="NCBI Taxonomy" id="2029884"/>
    <lineage>
        <taxon>Bacteria</taxon>
        <taxon>Pseudomonadati</taxon>
        <taxon>Pseudomonadota</taxon>
        <taxon>Alphaproteobacteria</taxon>
        <taxon>Sphingomonadales</taxon>
        <taxon>Sphingomonadaceae</taxon>
        <taxon>Novosphingobium</taxon>
    </lineage>
</organism>
<dbReference type="InterPro" id="IPR023214">
    <property type="entry name" value="HAD_sf"/>
</dbReference>
<evidence type="ECO:0000256" key="4">
    <source>
        <dbReference type="ARBA" id="ARBA00022723"/>
    </source>
</evidence>
<dbReference type="SUPFAM" id="SSF55008">
    <property type="entry name" value="HMA, heavy metal-associated domain"/>
    <property type="match status" value="2"/>
</dbReference>
<keyword evidence="8 10" id="KW-1133">Transmembrane helix</keyword>
<dbReference type="EMBL" id="JBHLTM010000075">
    <property type="protein sequence ID" value="MFC0686658.1"/>
    <property type="molecule type" value="Genomic_DNA"/>
</dbReference>
<keyword evidence="7" id="KW-1278">Translocase</keyword>
<feature type="transmembrane region" description="Helical" evidence="10">
    <location>
        <begin position="206"/>
        <end position="224"/>
    </location>
</feature>
<feature type="transmembrane region" description="Helical" evidence="10">
    <location>
        <begin position="166"/>
        <end position="186"/>
    </location>
</feature>
<dbReference type="Gene3D" id="3.30.70.100">
    <property type="match status" value="2"/>
</dbReference>
<dbReference type="Gene3D" id="2.70.150.10">
    <property type="entry name" value="Calcium-transporting ATPase, cytoplasmic transduction domain A"/>
    <property type="match status" value="1"/>
</dbReference>
<dbReference type="InterPro" id="IPR023299">
    <property type="entry name" value="ATPase_P-typ_cyto_dom_N"/>
</dbReference>
<feature type="domain" description="HMA" evidence="11">
    <location>
        <begin position="7"/>
        <end position="72"/>
    </location>
</feature>
<gene>
    <name evidence="12" type="ORF">ACFFF8_18895</name>
</gene>
<dbReference type="InterPro" id="IPR008250">
    <property type="entry name" value="ATPase_P-typ_transduc_dom_A_sf"/>
</dbReference>
<keyword evidence="3 10" id="KW-0812">Transmembrane</keyword>
<dbReference type="Proteomes" id="UP001589858">
    <property type="component" value="Unassembled WGS sequence"/>
</dbReference>
<dbReference type="CDD" id="cd00371">
    <property type="entry name" value="HMA"/>
    <property type="match status" value="2"/>
</dbReference>
<comment type="caution">
    <text evidence="12">The sequence shown here is derived from an EMBL/GenBank/DDBJ whole genome shotgun (WGS) entry which is preliminary data.</text>
</comment>
<dbReference type="NCBIfam" id="TIGR01525">
    <property type="entry name" value="ATPase-IB_hvy"/>
    <property type="match status" value="1"/>
</dbReference>
<sequence length="815" mass="85674">MTQTQEVTLTLPIGGMTCAGCAATVEKVLRRLPSVDAQVNFAAERAAVAYDPAQVSPQEMIAAVETAGYDVPPETVVFDIGGMSCAACAAGIETVLSRVPGVLGSTVNFASGKARADYVPGVTDPAALAAAIARAGYQATEARDLTADEVANREAASRQEWRRERAMFAVALLLTLPLFAQMVVMLDLRQWSHVVGGHHGELLPRYWQFALASPVQFWIGARFYKAAFKSLRAGTANMDVLVALGTTIAYAYSTVVTIAGRMDLHVYFEASAAIITLVLLGRLLEANAKRKTSSAIRALLKLRPTTARIEREGRIVEVDAATLLVGDVFVVAAGESVPVDGEVISGRSSVDEAMLSGESMPVMKEPGARIYAATINQNGMLRAHATGVGADTVLAQIIRMVDEAQGSKPPIQYFVDKVTAIFVPVVIAIAVVTLGGNWLWSGDFQTAMVNAVAVLVIACPCSLGLATPTAIMVGTGMGARNGVLIRNAEVLERARAMQTLAVDKTGTLTRGAPEVTDLLPAEGQDGARLVALAAALERGSEHPLARAITNRAQEQRITLPDVDHFDTLPGKGVSGRIEGRLLQLGSPLWLGEVAAPLPPALAERVEAAQAQGRTVVGLAEEGSVIGFIAIADRLRDSSVQAVRELRAAGIAVVMLTGDNRHTATAIASQAGITRFAAEVLPQNKAEEVRRLQDSGEIIGMAGDGINDAPALAQADVSFAIGAGSDVAVEAADVVLVRNDLRGVLTAVELSRATLGKIRQNLFFAFIYNVLGIPLAAFGLLNPVIAGAAMALSSISVVSNSLLLSQWRPKPQPDNS</sequence>
<dbReference type="NCBIfam" id="TIGR01511">
    <property type="entry name" value="ATPase-IB1_Cu"/>
    <property type="match status" value="1"/>
</dbReference>
<evidence type="ECO:0000256" key="8">
    <source>
        <dbReference type="ARBA" id="ARBA00022989"/>
    </source>
</evidence>
<evidence type="ECO:0000313" key="12">
    <source>
        <dbReference type="EMBL" id="MFC0686658.1"/>
    </source>
</evidence>
<evidence type="ECO:0000256" key="1">
    <source>
        <dbReference type="ARBA" id="ARBA00004127"/>
    </source>
</evidence>
<dbReference type="Gene3D" id="3.40.50.1000">
    <property type="entry name" value="HAD superfamily/HAD-like"/>
    <property type="match status" value="1"/>
</dbReference>
<dbReference type="InterPro" id="IPR023298">
    <property type="entry name" value="ATPase_P-typ_TM_dom_sf"/>
</dbReference>
<feature type="domain" description="HMA" evidence="11">
    <location>
        <begin position="74"/>
        <end position="140"/>
    </location>
</feature>
<dbReference type="PROSITE" id="PS50846">
    <property type="entry name" value="HMA_2"/>
    <property type="match status" value="2"/>
</dbReference>
<evidence type="ECO:0000256" key="6">
    <source>
        <dbReference type="ARBA" id="ARBA00022840"/>
    </source>
</evidence>
<feature type="transmembrane region" description="Helical" evidence="10">
    <location>
        <begin position="236"/>
        <end position="260"/>
    </location>
</feature>
<dbReference type="CDD" id="cd02094">
    <property type="entry name" value="P-type_ATPase_Cu-like"/>
    <property type="match status" value="1"/>
</dbReference>
<name>A0ABV6SBM6_9SPHN</name>
<dbReference type="RefSeq" id="WP_267218463.1">
    <property type="nucleotide sequence ID" value="NZ_JAPCWC010000001.1"/>
</dbReference>
<dbReference type="InterPro" id="IPR036163">
    <property type="entry name" value="HMA_dom_sf"/>
</dbReference>
<dbReference type="PROSITE" id="PS01047">
    <property type="entry name" value="HMA_1"/>
    <property type="match status" value="2"/>
</dbReference>
<dbReference type="InterPro" id="IPR044492">
    <property type="entry name" value="P_typ_ATPase_HD_dom"/>
</dbReference>
<keyword evidence="4 10" id="KW-0479">Metal-binding</keyword>
<keyword evidence="10" id="KW-1003">Cell membrane</keyword>
<comment type="similarity">
    <text evidence="2 10">Belongs to the cation transport ATPase (P-type) (TC 3.A.3) family. Type IB subfamily.</text>
</comment>
<dbReference type="InterPro" id="IPR018303">
    <property type="entry name" value="ATPase_P-typ_P_site"/>
</dbReference>
<dbReference type="SUPFAM" id="SSF81653">
    <property type="entry name" value="Calcium ATPase, transduction domain A"/>
    <property type="match status" value="1"/>
</dbReference>
<feature type="transmembrane region" description="Helical" evidence="10">
    <location>
        <begin position="266"/>
        <end position="284"/>
    </location>
</feature>
<keyword evidence="13" id="KW-1185">Reference proteome</keyword>
<evidence type="ECO:0000256" key="2">
    <source>
        <dbReference type="ARBA" id="ARBA00006024"/>
    </source>
</evidence>
<dbReference type="PRINTS" id="PR00942">
    <property type="entry name" value="CUATPASEI"/>
</dbReference>
<dbReference type="PANTHER" id="PTHR43520:SF8">
    <property type="entry name" value="P-TYPE CU(+) TRANSPORTER"/>
    <property type="match status" value="1"/>
</dbReference>
<feature type="transmembrane region" description="Helical" evidence="10">
    <location>
        <begin position="760"/>
        <end position="777"/>
    </location>
</feature>
<evidence type="ECO:0000256" key="7">
    <source>
        <dbReference type="ARBA" id="ARBA00022967"/>
    </source>
</evidence>
<feature type="transmembrane region" description="Helical" evidence="10">
    <location>
        <begin position="452"/>
        <end position="473"/>
    </location>
</feature>
<dbReference type="InterPro" id="IPR017969">
    <property type="entry name" value="Heavy-metal-associated_CS"/>
</dbReference>
<protein>
    <submittedName>
        <fullName evidence="12">Heavy metal translocating P-type ATPase</fullName>
    </submittedName>
</protein>
<dbReference type="SUPFAM" id="SSF81665">
    <property type="entry name" value="Calcium ATPase, transmembrane domain M"/>
    <property type="match status" value="1"/>
</dbReference>